<gene>
    <name evidence="2" type="ORF">LDX50_28465</name>
</gene>
<sequence>MKLYLTFVVILFSCTSKAQQVPVEIQIKTAVMAAPEEARDSAAVMGYDANGQLVVLREGMNELICVADDPSAEGINIACYHKDLEPFMARGRELRAEGKGRMDIFNMREEEVKAGTLSMPAKATTLHILYGTDDIFNAETGELTGAKMRWVIYIPFATAESTGLPLKPSGPGTPWLMDPGTHRAHIMVTPQN</sequence>
<evidence type="ECO:0000313" key="2">
    <source>
        <dbReference type="EMBL" id="MCA6078842.1"/>
    </source>
</evidence>
<reference evidence="2" key="1">
    <citation type="submission" date="2021-09" db="EMBL/GenBank/DDBJ databases">
        <title>Fulvivirga sp. isolated from coastal sediment.</title>
        <authorList>
            <person name="Yu H."/>
        </authorList>
    </citation>
    <scope>NUCLEOTIDE SEQUENCE</scope>
    <source>
        <strain evidence="2">1062</strain>
    </source>
</reference>
<dbReference type="AlphaFoldDB" id="A0A9X1L218"/>
<evidence type="ECO:0000313" key="3">
    <source>
        <dbReference type="Proteomes" id="UP001139409"/>
    </source>
</evidence>
<dbReference type="RefSeq" id="WP_225699703.1">
    <property type="nucleotide sequence ID" value="NZ_JAIXNE010000007.1"/>
</dbReference>
<name>A0A9X1L218_9BACT</name>
<dbReference type="Proteomes" id="UP001139409">
    <property type="component" value="Unassembled WGS sequence"/>
</dbReference>
<protein>
    <submittedName>
        <fullName evidence="2">Uncharacterized protein</fullName>
    </submittedName>
</protein>
<dbReference type="EMBL" id="JAIXNE010000007">
    <property type="protein sequence ID" value="MCA6078842.1"/>
    <property type="molecule type" value="Genomic_DNA"/>
</dbReference>
<accession>A0A9X1L218</accession>
<feature type="signal peptide" evidence="1">
    <location>
        <begin position="1"/>
        <end position="18"/>
    </location>
</feature>
<proteinExistence type="predicted"/>
<feature type="chain" id="PRO_5040752596" evidence="1">
    <location>
        <begin position="19"/>
        <end position="192"/>
    </location>
</feature>
<evidence type="ECO:0000256" key="1">
    <source>
        <dbReference type="SAM" id="SignalP"/>
    </source>
</evidence>
<keyword evidence="3" id="KW-1185">Reference proteome</keyword>
<keyword evidence="1" id="KW-0732">Signal</keyword>
<comment type="caution">
    <text evidence="2">The sequence shown here is derived from an EMBL/GenBank/DDBJ whole genome shotgun (WGS) entry which is preliminary data.</text>
</comment>
<organism evidence="2 3">
    <name type="scientific">Fulvivirga sedimenti</name>
    <dbReference type="NCBI Taxonomy" id="2879465"/>
    <lineage>
        <taxon>Bacteria</taxon>
        <taxon>Pseudomonadati</taxon>
        <taxon>Bacteroidota</taxon>
        <taxon>Cytophagia</taxon>
        <taxon>Cytophagales</taxon>
        <taxon>Fulvivirgaceae</taxon>
        <taxon>Fulvivirga</taxon>
    </lineage>
</organism>